<dbReference type="Gene3D" id="1.10.510.10">
    <property type="entry name" value="Transferase(Phosphotransferase) domain 1"/>
    <property type="match status" value="2"/>
</dbReference>
<reference evidence="8 9" key="2">
    <citation type="submission" date="2017-10" db="EMBL/GenBank/DDBJ databases">
        <title>Genome analyses suggest a sexual origin of heterokaryosis in a supposedly ancient asexual fungus.</title>
        <authorList>
            <person name="Corradi N."/>
            <person name="Sedzielewska K."/>
            <person name="Noel J."/>
            <person name="Charron P."/>
            <person name="Farinelli L."/>
            <person name="Marton T."/>
            <person name="Kruger M."/>
            <person name="Pelin A."/>
            <person name="Brachmann A."/>
            <person name="Corradi N."/>
        </authorList>
    </citation>
    <scope>NUCLEOTIDE SEQUENCE [LARGE SCALE GENOMIC DNA]</scope>
    <source>
        <strain evidence="8 9">A1</strain>
    </source>
</reference>
<gene>
    <name evidence="8" type="ORF">RhiirA1_511432</name>
</gene>
<evidence type="ECO:0000313" key="9">
    <source>
        <dbReference type="Proteomes" id="UP000232688"/>
    </source>
</evidence>
<dbReference type="VEuPathDB" id="FungiDB:RhiirA1_511432"/>
<dbReference type="PANTHER" id="PTHR44329">
    <property type="entry name" value="SERINE/THREONINE-PROTEIN KINASE TNNI3K-RELATED"/>
    <property type="match status" value="1"/>
</dbReference>
<organism evidence="8 9">
    <name type="scientific">Rhizophagus irregularis</name>
    <dbReference type="NCBI Taxonomy" id="588596"/>
    <lineage>
        <taxon>Eukaryota</taxon>
        <taxon>Fungi</taxon>
        <taxon>Fungi incertae sedis</taxon>
        <taxon>Mucoromycota</taxon>
        <taxon>Glomeromycotina</taxon>
        <taxon>Glomeromycetes</taxon>
        <taxon>Glomerales</taxon>
        <taxon>Glomeraceae</taxon>
        <taxon>Rhizophagus</taxon>
    </lineage>
</organism>
<keyword evidence="2 5" id="KW-0547">Nucleotide-binding</keyword>
<comment type="caution">
    <text evidence="8">The sequence shown here is derived from an EMBL/GenBank/DDBJ whole genome shotgun (WGS) entry which is preliminary data.</text>
</comment>
<keyword evidence="1" id="KW-0808">Transferase</keyword>
<reference evidence="8 9" key="1">
    <citation type="submission" date="2017-10" db="EMBL/GenBank/DDBJ databases">
        <title>Extensive intraspecific genome diversity in a model arbuscular mycorrhizal fungus.</title>
        <authorList>
            <person name="Chen E.C.H."/>
            <person name="Morin E."/>
            <person name="Baudet D."/>
            <person name="Noel J."/>
            <person name="Ndikumana S."/>
            <person name="Charron P."/>
            <person name="St-Onge C."/>
            <person name="Giorgi J."/>
            <person name="Grigoriev I.V."/>
            <person name="Roux C."/>
            <person name="Martin F.M."/>
            <person name="Corradi N."/>
        </authorList>
    </citation>
    <scope>NUCLEOTIDE SEQUENCE [LARGE SCALE GENOMIC DNA]</scope>
    <source>
        <strain evidence="8 9">A1</strain>
    </source>
</reference>
<dbReference type="VEuPathDB" id="FungiDB:FUN_023677"/>
<dbReference type="Proteomes" id="UP000232688">
    <property type="component" value="Unassembled WGS sequence"/>
</dbReference>
<feature type="region of interest" description="Disordered" evidence="6">
    <location>
        <begin position="252"/>
        <end position="296"/>
    </location>
</feature>
<sequence>MIHDVLDDVITYNLEIHSKIIGSGGSALVQVAYWNNTQTKFAVKRFNESFKKEEIINEIKITKIASQHPNIIRFYGVTRSQDKSNYSLVLEYADGGTLGNYLRANTETFKWESQLQFAKEIASAVSWLHDNRIIHGDINPKNILIHKQEIKLADLDVHVYKEINCDLTEKSDIYSLALVFWELTSHRSPFDYETKKNGSEIMLEIHNGKREKPMSNTNGKFVALYQKCWKCEPNDRPNICEVISKLNSVYSTNSENNEESTDFDSKGSEKIESTKELEGQDMSKYNINSSEYSHLQ</sequence>
<feature type="compositionally biased region" description="Basic and acidic residues" evidence="6">
    <location>
        <begin position="263"/>
        <end position="278"/>
    </location>
</feature>
<dbReference type="AlphaFoldDB" id="A0A2N0RTW4"/>
<feature type="domain" description="Protein kinase" evidence="7">
    <location>
        <begin position="15"/>
        <end position="250"/>
    </location>
</feature>
<evidence type="ECO:0000256" key="2">
    <source>
        <dbReference type="ARBA" id="ARBA00022741"/>
    </source>
</evidence>
<keyword evidence="4 5" id="KW-0067">ATP-binding</keyword>
<feature type="compositionally biased region" description="Polar residues" evidence="6">
    <location>
        <begin position="283"/>
        <end position="296"/>
    </location>
</feature>
<proteinExistence type="predicted"/>
<name>A0A2N0RTW4_9GLOM</name>
<dbReference type="SUPFAM" id="SSF56112">
    <property type="entry name" value="Protein kinase-like (PK-like)"/>
    <property type="match status" value="1"/>
</dbReference>
<evidence type="ECO:0000256" key="5">
    <source>
        <dbReference type="PROSITE-ProRule" id="PRU10141"/>
    </source>
</evidence>
<dbReference type="Pfam" id="PF00069">
    <property type="entry name" value="Pkinase"/>
    <property type="match status" value="1"/>
</dbReference>
<evidence type="ECO:0000313" key="8">
    <source>
        <dbReference type="EMBL" id="PKC66729.1"/>
    </source>
</evidence>
<keyword evidence="3 8" id="KW-0418">Kinase</keyword>
<dbReference type="InterPro" id="IPR000719">
    <property type="entry name" value="Prot_kinase_dom"/>
</dbReference>
<dbReference type="PANTHER" id="PTHR44329:SF288">
    <property type="entry name" value="MITOGEN-ACTIVATED PROTEIN KINASE KINASE KINASE 20"/>
    <property type="match status" value="1"/>
</dbReference>
<dbReference type="EMBL" id="LLXH01000442">
    <property type="protein sequence ID" value="PKC66729.1"/>
    <property type="molecule type" value="Genomic_DNA"/>
</dbReference>
<evidence type="ECO:0000256" key="4">
    <source>
        <dbReference type="ARBA" id="ARBA00022840"/>
    </source>
</evidence>
<dbReference type="VEuPathDB" id="FungiDB:RhiirFUN_010219"/>
<dbReference type="PROSITE" id="PS50011">
    <property type="entry name" value="PROTEIN_KINASE_DOM"/>
    <property type="match status" value="1"/>
</dbReference>
<evidence type="ECO:0000256" key="3">
    <source>
        <dbReference type="ARBA" id="ARBA00022777"/>
    </source>
</evidence>
<protein>
    <submittedName>
        <fullName evidence="8">Kinase-like protein</fullName>
    </submittedName>
</protein>
<dbReference type="Pfam" id="PF07714">
    <property type="entry name" value="PK_Tyr_Ser-Thr"/>
    <property type="match status" value="1"/>
</dbReference>
<dbReference type="InterPro" id="IPR051681">
    <property type="entry name" value="Ser/Thr_Kinases-Pseudokinases"/>
</dbReference>
<evidence type="ECO:0000256" key="6">
    <source>
        <dbReference type="SAM" id="MobiDB-lite"/>
    </source>
</evidence>
<evidence type="ECO:0000256" key="1">
    <source>
        <dbReference type="ARBA" id="ARBA00022679"/>
    </source>
</evidence>
<dbReference type="InterPro" id="IPR011009">
    <property type="entry name" value="Kinase-like_dom_sf"/>
</dbReference>
<feature type="binding site" evidence="5">
    <location>
        <position position="44"/>
    </location>
    <ligand>
        <name>ATP</name>
        <dbReference type="ChEBI" id="CHEBI:30616"/>
    </ligand>
</feature>
<dbReference type="GO" id="GO:0005524">
    <property type="term" value="F:ATP binding"/>
    <property type="evidence" value="ECO:0007669"/>
    <property type="project" value="UniProtKB-UniRule"/>
</dbReference>
<dbReference type="InterPro" id="IPR001245">
    <property type="entry name" value="Ser-Thr/Tyr_kinase_cat_dom"/>
</dbReference>
<dbReference type="PROSITE" id="PS00107">
    <property type="entry name" value="PROTEIN_KINASE_ATP"/>
    <property type="match status" value="1"/>
</dbReference>
<accession>A0A2N0RTW4</accession>
<dbReference type="InterPro" id="IPR017441">
    <property type="entry name" value="Protein_kinase_ATP_BS"/>
</dbReference>
<evidence type="ECO:0000259" key="7">
    <source>
        <dbReference type="PROSITE" id="PS50011"/>
    </source>
</evidence>
<dbReference type="GO" id="GO:0004674">
    <property type="term" value="F:protein serine/threonine kinase activity"/>
    <property type="evidence" value="ECO:0007669"/>
    <property type="project" value="TreeGrafter"/>
</dbReference>